<dbReference type="PRINTS" id="PR01438">
    <property type="entry name" value="UNVRSLSTRESS"/>
</dbReference>
<dbReference type="PANTHER" id="PTHR31964">
    <property type="entry name" value="ADENINE NUCLEOTIDE ALPHA HYDROLASES-LIKE SUPERFAMILY PROTEIN"/>
    <property type="match status" value="1"/>
</dbReference>
<evidence type="ECO:0000313" key="2">
    <source>
        <dbReference type="EMBL" id="CAL4931140.1"/>
    </source>
</evidence>
<dbReference type="Gene3D" id="3.40.50.620">
    <property type="entry name" value="HUPs"/>
    <property type="match status" value="1"/>
</dbReference>
<organism evidence="2 3">
    <name type="scientific">Urochloa decumbens</name>
    <dbReference type="NCBI Taxonomy" id="240449"/>
    <lineage>
        <taxon>Eukaryota</taxon>
        <taxon>Viridiplantae</taxon>
        <taxon>Streptophyta</taxon>
        <taxon>Embryophyta</taxon>
        <taxon>Tracheophyta</taxon>
        <taxon>Spermatophyta</taxon>
        <taxon>Magnoliopsida</taxon>
        <taxon>Liliopsida</taxon>
        <taxon>Poales</taxon>
        <taxon>Poaceae</taxon>
        <taxon>PACMAD clade</taxon>
        <taxon>Panicoideae</taxon>
        <taxon>Panicodae</taxon>
        <taxon>Paniceae</taxon>
        <taxon>Melinidinae</taxon>
        <taxon>Urochloa</taxon>
    </lineage>
</organism>
<dbReference type="InterPro" id="IPR006015">
    <property type="entry name" value="Universal_stress_UspA"/>
</dbReference>
<sequence length="214" mass="22601">MEVAGGGVVSASSSSPRRVVVAVDESEESMHALSWCLSNVVSAAKAAAAPPPAVVLVHARSPPRPFYYSAVDGAGEMIEILLPLLLRCNSDRRLIGEAGMLRSRWFLLAAGCLLTQQVMDSMDQYMASAADTVVTKAKSICTAFPNVRVETCVEKGDPRDVICGAAEKAGADMVVMGSHGYGFLQRALLGSVSNHCVHNCKCPVVVVKRPGAKQ</sequence>
<proteinExistence type="predicted"/>
<accession>A0ABC8XSX4</accession>
<dbReference type="InterPro" id="IPR014729">
    <property type="entry name" value="Rossmann-like_a/b/a_fold"/>
</dbReference>
<dbReference type="Proteomes" id="UP001497457">
    <property type="component" value="Chromosome 15b"/>
</dbReference>
<dbReference type="InterPro" id="IPR006016">
    <property type="entry name" value="UspA"/>
</dbReference>
<keyword evidence="3" id="KW-1185">Reference proteome</keyword>
<feature type="domain" description="UspA" evidence="1">
    <location>
        <begin position="17"/>
        <end position="208"/>
    </location>
</feature>
<protein>
    <recommendedName>
        <fullName evidence="1">UspA domain-containing protein</fullName>
    </recommendedName>
</protein>
<gene>
    <name evidence="2" type="ORF">URODEC1_LOCUS26884</name>
</gene>
<dbReference type="Pfam" id="PF00582">
    <property type="entry name" value="Usp"/>
    <property type="match status" value="1"/>
</dbReference>
<evidence type="ECO:0000259" key="1">
    <source>
        <dbReference type="Pfam" id="PF00582"/>
    </source>
</evidence>
<evidence type="ECO:0000313" key="3">
    <source>
        <dbReference type="Proteomes" id="UP001497457"/>
    </source>
</evidence>
<name>A0ABC8XSX4_9POAL</name>
<dbReference type="SUPFAM" id="SSF52402">
    <property type="entry name" value="Adenine nucleotide alpha hydrolases-like"/>
    <property type="match status" value="1"/>
</dbReference>
<reference evidence="2" key="1">
    <citation type="submission" date="2024-10" db="EMBL/GenBank/DDBJ databases">
        <authorList>
            <person name="Ryan C."/>
        </authorList>
    </citation>
    <scope>NUCLEOTIDE SEQUENCE [LARGE SCALE GENOMIC DNA]</scope>
</reference>
<dbReference type="CDD" id="cd23659">
    <property type="entry name" value="USP_At3g01520-like"/>
    <property type="match status" value="1"/>
</dbReference>
<dbReference type="PANTHER" id="PTHR31964:SF128">
    <property type="entry name" value="USPA DOMAIN-CONTAINING PROTEIN"/>
    <property type="match status" value="1"/>
</dbReference>
<dbReference type="AlphaFoldDB" id="A0ABC8XSX4"/>
<dbReference type="EMBL" id="OZ075125">
    <property type="protein sequence ID" value="CAL4931140.1"/>
    <property type="molecule type" value="Genomic_DNA"/>
</dbReference>